<feature type="domain" description="PAZ" evidence="20">
    <location>
        <begin position="860"/>
        <end position="988"/>
    </location>
</feature>
<feature type="domain" description="Helicase C-terminal" evidence="22">
    <location>
        <begin position="421"/>
        <end position="587"/>
    </location>
</feature>
<evidence type="ECO:0000256" key="17">
    <source>
        <dbReference type="ARBA" id="ARBA00035116"/>
    </source>
</evidence>
<evidence type="ECO:0000259" key="19">
    <source>
        <dbReference type="PROSITE" id="PS50142"/>
    </source>
</evidence>
<dbReference type="GO" id="GO:0005524">
    <property type="term" value="F:ATP binding"/>
    <property type="evidence" value="ECO:0007669"/>
    <property type="project" value="UniProtKB-KW"/>
</dbReference>
<evidence type="ECO:0000259" key="22">
    <source>
        <dbReference type="PROSITE" id="PS51194"/>
    </source>
</evidence>
<sequence>MEPEDTASDISGDEAVPPRLMESHRHRAQNAMFTALLEEHVVNGPSNGPNGAHIELSDAELSTARLLANTEPGGGILDPREYQIELFERARASNTIAVLDTGSGKTLVAVLLLKHILQIELNKRANGRKPRVAFFLVDSVTLVFQQSAVLRNNLDQKVGHFYGNLGPDLWDQQTWNKHLEKYMVVVCTAEILNHSLLNGHIGIDQINLLIFDEAHHAKKEHPYARYVAHCSVITSRQELISISIIRDSYLKADPEKRPRIFGMTASPVDAKCDIAEAAMQLETLLNSRIATTSDLALLRNFVNKPIEEEWVYDKLPPPLETNLHTTLKTKYGDMPILEGAFRFASVASSELGAWCADQVWALALSDEVLPKLEGSIGKASESDPQDSEMASEEIKRIQAANQLVKEYIANQTFTPSDLSSKVELLMRKLQEQFAKSPDTKCIVFTQRRNTAKVLLQLCEKLQFPNLRPDVLVGVRKGDVLGMNSTFRRQFLVLVKFRKSEINCLFATSVAEEGLDIPDCNLVVRFDLYDTVIQYVQSRGRARRADSVYATMVENGNRNHSMRLQEVRRAEHLMKNFCNLLPEDRKLYGDDHNMGVLIHQEDRKRTYTITSTGAMLTYRHAIGVLARFASSLQYENEISASVTYVVMSENESFSCEIIMPEKSPVRRVLGCSESKKSLAKQSAAFDACLLLRKKNLLDGHFNSVYHKRLPAMRNAKLAITSKKTDQYKMRTKPSIWARQQGTIPTRLYAIVIRLIPPEPLTRAHGSIVLLTRERITAIPTFPVFLDDDIETTVRSLCIDGCLEVASEELETLTAFTLAVFHDVFHKTYKHVSEQFPYWLAPAREDVDIRTSTSLFDIIDWAALQYVQDNPKLMWSTDMEPESLLTKFIYDDWNGKYRYFPLAIDPNLRPSDPPPSYAPSRKWSNDIMNWSLSLSKNSRPKFFDRCIWTQPVLQAELICLRRNFLDKAAEEERASNTRCVICPQPLTISAISMSVAATCLVFPAIISRMESYLITQEGCKMLGLGDTKLEYALEAFTKDSDNTEEHRSLQIHVQRGMGKNYERLELLGDSVLKMATSISLFAQNPDDDEYDYHVNRMCLICNKNLFKNAIELKLYEYIRSRGFSRHMWYPPGLSLEYGRDHAKFIDSEGKHSLAEKTIADVCEALIGASLLSGGDDNRYDMAIKAVTVFVNSQNHTATSWKDYISAYSIPSYQSRAPDGFEKNLAQQIFEKVGYEFKYPRLLRSAFTHPSYPLAWAKVPCYQRLEFLGDALLDMVCVEHLFHRFPNRDPQWLTEHKMAMVSNKFLGALAVKLEMHLHLQHFSNPLLIQNSKYAEEIQLAESESNGEVDYWLSTSDSPKVSSLYNMGIVHMLTGLQCLPDMLEAYLGAIFVDSGFDFTVIEAFFQRHILPFFHDMSTYDTFANRHPTTFLHSQMTHNYRCADYCLKSAEVPAVEGETPRVFAAVMVHGQSIASAVASSSRYAKVRASTRALAVIDGMSLSEFREKYHCACQGGQVGVDHANIGTAV</sequence>
<dbReference type="SUPFAM" id="SSF69065">
    <property type="entry name" value="RNase III domain-like"/>
    <property type="match status" value="2"/>
</dbReference>
<dbReference type="InterPro" id="IPR014001">
    <property type="entry name" value="Helicase_ATP-bd"/>
</dbReference>
<dbReference type="CDD" id="cd18802">
    <property type="entry name" value="SF2_C_dicer"/>
    <property type="match status" value="1"/>
</dbReference>
<evidence type="ECO:0000256" key="5">
    <source>
        <dbReference type="ARBA" id="ARBA00022723"/>
    </source>
</evidence>
<evidence type="ECO:0000256" key="1">
    <source>
        <dbReference type="ARBA" id="ARBA00001936"/>
    </source>
</evidence>
<proteinExistence type="inferred from homology"/>
<dbReference type="Pfam" id="PF04851">
    <property type="entry name" value="ResIII"/>
    <property type="match status" value="1"/>
</dbReference>
<evidence type="ECO:0000256" key="14">
    <source>
        <dbReference type="ARBA" id="ARBA00023118"/>
    </source>
</evidence>
<dbReference type="InterPro" id="IPR000999">
    <property type="entry name" value="RNase_III_dom"/>
</dbReference>
<dbReference type="InterPro" id="IPR038248">
    <property type="entry name" value="Dicer_dimer_sf"/>
</dbReference>
<feature type="domain" description="Dicer dsRNA-binding fold" evidence="23">
    <location>
        <begin position="620"/>
        <end position="710"/>
    </location>
</feature>
<keyword evidence="7" id="KW-0547">Nucleotide-binding</keyword>
<dbReference type="GO" id="GO:0003723">
    <property type="term" value="F:RNA binding"/>
    <property type="evidence" value="ECO:0007669"/>
    <property type="project" value="UniProtKB-UniRule"/>
</dbReference>
<dbReference type="FunFam" id="3.40.50.300:FF:001988">
    <property type="entry name" value="Dicer-like protein 1"/>
    <property type="match status" value="1"/>
</dbReference>
<comment type="cofactor">
    <cofactor evidence="1">
        <name>Mn(2+)</name>
        <dbReference type="ChEBI" id="CHEBI:29035"/>
    </cofactor>
</comment>
<evidence type="ECO:0000256" key="6">
    <source>
        <dbReference type="ARBA" id="ARBA00022737"/>
    </source>
</evidence>
<dbReference type="Gene3D" id="1.20.1320.30">
    <property type="match status" value="1"/>
</dbReference>
<evidence type="ECO:0000256" key="18">
    <source>
        <dbReference type="PROSITE-ProRule" id="PRU00657"/>
    </source>
</evidence>
<dbReference type="Gene3D" id="1.10.1520.10">
    <property type="entry name" value="Ribonuclease III domain"/>
    <property type="match status" value="2"/>
</dbReference>
<evidence type="ECO:0000313" key="25">
    <source>
        <dbReference type="Proteomes" id="UP001153461"/>
    </source>
</evidence>
<evidence type="ECO:0000256" key="4">
    <source>
        <dbReference type="ARBA" id="ARBA00022721"/>
    </source>
</evidence>
<dbReference type="PANTHER" id="PTHR14950">
    <property type="entry name" value="DICER-RELATED"/>
    <property type="match status" value="1"/>
</dbReference>
<keyword evidence="11" id="KW-0067">ATP-binding</keyword>
<comment type="function">
    <text evidence="16">Dicer-like endonuclease involved in cleaving double-stranded RNA in the RNA interference (RNAi) pathway. Produces 21 to 25 bp dsRNAs (siRNAs) which target the selective destruction of homologous RNAs leading to sequence-specific suppression of gene expression, called post-transcriptional gene silencing (PTGS). Part of a broad host defense response against viral infection and transposons.</text>
</comment>
<dbReference type="Gene3D" id="3.40.50.300">
    <property type="entry name" value="P-loop containing nucleotide triphosphate hydrolases"/>
    <property type="match status" value="3"/>
</dbReference>
<keyword evidence="9" id="KW-0347">Helicase</keyword>
<evidence type="ECO:0000256" key="8">
    <source>
        <dbReference type="ARBA" id="ARBA00022801"/>
    </source>
</evidence>
<name>A0A9W4HBX3_PENNA</name>
<keyword evidence="8" id="KW-0378">Hydrolase</keyword>
<gene>
    <name evidence="24" type="ORF">PNAL_LOCUS786</name>
</gene>
<keyword evidence="15" id="KW-0464">Manganese</keyword>
<dbReference type="Proteomes" id="UP001153461">
    <property type="component" value="Unassembled WGS sequence"/>
</dbReference>
<dbReference type="SMART" id="SM00490">
    <property type="entry name" value="HELICc"/>
    <property type="match status" value="1"/>
</dbReference>
<dbReference type="CDD" id="cd00593">
    <property type="entry name" value="RIBOc"/>
    <property type="match status" value="2"/>
</dbReference>
<dbReference type="GO" id="GO:0030422">
    <property type="term" value="P:siRNA processing"/>
    <property type="evidence" value="ECO:0007669"/>
    <property type="project" value="TreeGrafter"/>
</dbReference>
<dbReference type="PROSITE" id="PS51327">
    <property type="entry name" value="DICER_DSRBF"/>
    <property type="match status" value="1"/>
</dbReference>
<dbReference type="InterPro" id="IPR001650">
    <property type="entry name" value="Helicase_C-like"/>
</dbReference>
<dbReference type="PROSITE" id="PS00517">
    <property type="entry name" value="RNASE_3_1"/>
    <property type="match status" value="1"/>
</dbReference>
<evidence type="ECO:0000256" key="10">
    <source>
        <dbReference type="ARBA" id="ARBA00022833"/>
    </source>
</evidence>
<evidence type="ECO:0000256" key="13">
    <source>
        <dbReference type="ARBA" id="ARBA00022884"/>
    </source>
</evidence>
<dbReference type="SUPFAM" id="SSF52540">
    <property type="entry name" value="P-loop containing nucleoside triphosphate hydrolases"/>
    <property type="match status" value="1"/>
</dbReference>
<dbReference type="Gene3D" id="3.30.160.380">
    <property type="entry name" value="Dicer dimerisation domain"/>
    <property type="match status" value="1"/>
</dbReference>
<dbReference type="GO" id="GO:0004525">
    <property type="term" value="F:ribonuclease III activity"/>
    <property type="evidence" value="ECO:0007669"/>
    <property type="project" value="InterPro"/>
</dbReference>
<evidence type="ECO:0000256" key="2">
    <source>
        <dbReference type="ARBA" id="ARBA00001946"/>
    </source>
</evidence>
<comment type="similarity">
    <text evidence="17 18">Belongs to the helicase family. Dicer subfamily.</text>
</comment>
<keyword evidence="6" id="KW-0677">Repeat</keyword>
<dbReference type="Pfam" id="PF00636">
    <property type="entry name" value="Ribonuclease_3"/>
    <property type="match status" value="2"/>
</dbReference>
<keyword evidence="10" id="KW-0862">Zinc</keyword>
<keyword evidence="4" id="KW-0930">Antiviral protein</keyword>
<evidence type="ECO:0000256" key="15">
    <source>
        <dbReference type="ARBA" id="ARBA00023211"/>
    </source>
</evidence>
<evidence type="ECO:0000313" key="24">
    <source>
        <dbReference type="EMBL" id="CAG7961766.1"/>
    </source>
</evidence>
<dbReference type="GO" id="GO:0004386">
    <property type="term" value="F:helicase activity"/>
    <property type="evidence" value="ECO:0007669"/>
    <property type="project" value="UniProtKB-KW"/>
</dbReference>
<dbReference type="InterPro" id="IPR003100">
    <property type="entry name" value="PAZ_dom"/>
</dbReference>
<dbReference type="PROSITE" id="PS50821">
    <property type="entry name" value="PAZ"/>
    <property type="match status" value="1"/>
</dbReference>
<evidence type="ECO:0000256" key="3">
    <source>
        <dbReference type="ARBA" id="ARBA00020797"/>
    </source>
</evidence>
<dbReference type="EMBL" id="CAJVNV010000021">
    <property type="protein sequence ID" value="CAG7961766.1"/>
    <property type="molecule type" value="Genomic_DNA"/>
</dbReference>
<dbReference type="InterPro" id="IPR036389">
    <property type="entry name" value="RNase_III_sf"/>
</dbReference>
<dbReference type="GO" id="GO:0005737">
    <property type="term" value="C:cytoplasm"/>
    <property type="evidence" value="ECO:0007669"/>
    <property type="project" value="TreeGrafter"/>
</dbReference>
<keyword evidence="5" id="KW-0479">Metal-binding</keyword>
<dbReference type="GO" id="GO:0005634">
    <property type="term" value="C:nucleus"/>
    <property type="evidence" value="ECO:0007669"/>
    <property type="project" value="TreeGrafter"/>
</dbReference>
<evidence type="ECO:0000259" key="21">
    <source>
        <dbReference type="PROSITE" id="PS51192"/>
    </source>
</evidence>
<dbReference type="PANTHER" id="PTHR14950:SF62">
    <property type="entry name" value="DICER-LIKE PROTEIN 1"/>
    <property type="match status" value="1"/>
</dbReference>
<evidence type="ECO:0000259" key="23">
    <source>
        <dbReference type="PROSITE" id="PS51327"/>
    </source>
</evidence>
<dbReference type="FunFam" id="3.40.50.300:FF:001669">
    <property type="entry name" value="Dicer-like protein 1"/>
    <property type="match status" value="1"/>
</dbReference>
<dbReference type="SMART" id="SM00535">
    <property type="entry name" value="RIBOc"/>
    <property type="match status" value="2"/>
</dbReference>
<evidence type="ECO:0000256" key="7">
    <source>
        <dbReference type="ARBA" id="ARBA00022741"/>
    </source>
</evidence>
<dbReference type="GO" id="GO:0050688">
    <property type="term" value="P:regulation of defense response to virus"/>
    <property type="evidence" value="ECO:0007669"/>
    <property type="project" value="UniProtKB-KW"/>
</dbReference>
<protein>
    <recommendedName>
        <fullName evidence="3">Dicer-like protein 1</fullName>
    </recommendedName>
</protein>
<reference evidence="24" key="1">
    <citation type="submission" date="2021-07" db="EMBL/GenBank/DDBJ databases">
        <authorList>
            <person name="Branca A.L. A."/>
        </authorList>
    </citation>
    <scope>NUCLEOTIDE SEQUENCE</scope>
</reference>
<comment type="cofactor">
    <cofactor evidence="2">
        <name>Mg(2+)</name>
        <dbReference type="ChEBI" id="CHEBI:18420"/>
    </cofactor>
</comment>
<dbReference type="OrthoDB" id="416741at2759"/>
<keyword evidence="14" id="KW-0051">Antiviral defense</keyword>
<dbReference type="FunFam" id="1.10.1520.10:FF:000015">
    <property type="entry name" value="Dicer-like protein 1"/>
    <property type="match status" value="1"/>
</dbReference>
<keyword evidence="13 18" id="KW-0694">RNA-binding</keyword>
<feature type="domain" description="RNase III" evidence="19">
    <location>
        <begin position="1018"/>
        <end position="1172"/>
    </location>
</feature>
<dbReference type="GO" id="GO:0003677">
    <property type="term" value="F:DNA binding"/>
    <property type="evidence" value="ECO:0007669"/>
    <property type="project" value="InterPro"/>
</dbReference>
<comment type="caution">
    <text evidence="24">The sequence shown here is derived from an EMBL/GenBank/DDBJ whole genome shotgun (WGS) entry which is preliminary data.</text>
</comment>
<dbReference type="InterPro" id="IPR006935">
    <property type="entry name" value="Helicase/UvrB_N"/>
</dbReference>
<evidence type="ECO:0000259" key="20">
    <source>
        <dbReference type="PROSITE" id="PS50821"/>
    </source>
</evidence>
<dbReference type="SMART" id="SM00487">
    <property type="entry name" value="DEXDc"/>
    <property type="match status" value="1"/>
</dbReference>
<evidence type="ECO:0000256" key="12">
    <source>
        <dbReference type="ARBA" id="ARBA00022842"/>
    </source>
</evidence>
<dbReference type="CDD" id="cd18034">
    <property type="entry name" value="DEXHc_dicer"/>
    <property type="match status" value="1"/>
</dbReference>
<dbReference type="PROSITE" id="PS51194">
    <property type="entry name" value="HELICASE_CTER"/>
    <property type="match status" value="1"/>
</dbReference>
<accession>A0A9W4HBX3</accession>
<dbReference type="PROSITE" id="PS50142">
    <property type="entry name" value="RNASE_3_2"/>
    <property type="match status" value="2"/>
</dbReference>
<dbReference type="Pfam" id="PF24995">
    <property type="entry name" value="DSRM_2"/>
    <property type="match status" value="1"/>
</dbReference>
<keyword evidence="12" id="KW-0460">Magnesium</keyword>
<evidence type="ECO:0000256" key="16">
    <source>
        <dbReference type="ARBA" id="ARBA00025403"/>
    </source>
</evidence>
<dbReference type="GO" id="GO:0046872">
    <property type="term" value="F:metal ion binding"/>
    <property type="evidence" value="ECO:0007669"/>
    <property type="project" value="UniProtKB-KW"/>
</dbReference>
<feature type="domain" description="Helicase ATP-binding" evidence="21">
    <location>
        <begin position="86"/>
        <end position="285"/>
    </location>
</feature>
<dbReference type="InterPro" id="IPR056755">
    <property type="entry name" value="DSRM_2"/>
</dbReference>
<evidence type="ECO:0000256" key="11">
    <source>
        <dbReference type="ARBA" id="ARBA00022840"/>
    </source>
</evidence>
<organism evidence="24 25">
    <name type="scientific">Penicillium nalgiovense</name>
    <dbReference type="NCBI Taxonomy" id="60175"/>
    <lineage>
        <taxon>Eukaryota</taxon>
        <taxon>Fungi</taxon>
        <taxon>Dikarya</taxon>
        <taxon>Ascomycota</taxon>
        <taxon>Pezizomycotina</taxon>
        <taxon>Eurotiomycetes</taxon>
        <taxon>Eurotiomycetidae</taxon>
        <taxon>Eurotiales</taxon>
        <taxon>Aspergillaceae</taxon>
        <taxon>Penicillium</taxon>
    </lineage>
</organism>
<dbReference type="PROSITE" id="PS51192">
    <property type="entry name" value="HELICASE_ATP_BIND_1"/>
    <property type="match status" value="1"/>
</dbReference>
<dbReference type="GO" id="GO:0051607">
    <property type="term" value="P:defense response to virus"/>
    <property type="evidence" value="ECO:0007669"/>
    <property type="project" value="UniProtKB-KW"/>
</dbReference>
<dbReference type="Pfam" id="PF00271">
    <property type="entry name" value="Helicase_C"/>
    <property type="match status" value="1"/>
</dbReference>
<dbReference type="Pfam" id="PF03368">
    <property type="entry name" value="Dicer_dimer"/>
    <property type="match status" value="1"/>
</dbReference>
<feature type="domain" description="RNase III" evidence="19">
    <location>
        <begin position="1223"/>
        <end position="1391"/>
    </location>
</feature>
<evidence type="ECO:0000256" key="9">
    <source>
        <dbReference type="ARBA" id="ARBA00022806"/>
    </source>
</evidence>
<dbReference type="InterPro" id="IPR027417">
    <property type="entry name" value="P-loop_NTPase"/>
</dbReference>
<dbReference type="InterPro" id="IPR005034">
    <property type="entry name" value="Dicer_dimerisation"/>
</dbReference>